<dbReference type="InterPro" id="IPR000685">
    <property type="entry name" value="RuBisCO_lsu_C"/>
</dbReference>
<name>A0ABV4BG81_9GAMM</name>
<organism evidence="2 3">
    <name type="scientific">Thioalkalicoccus limnaeus</name>
    <dbReference type="NCBI Taxonomy" id="120681"/>
    <lineage>
        <taxon>Bacteria</taxon>
        <taxon>Pseudomonadati</taxon>
        <taxon>Pseudomonadota</taxon>
        <taxon>Gammaproteobacteria</taxon>
        <taxon>Chromatiales</taxon>
        <taxon>Chromatiaceae</taxon>
        <taxon>Thioalkalicoccus</taxon>
    </lineage>
</organism>
<dbReference type="SFLD" id="SFLDS00014">
    <property type="entry name" value="RuBisCO"/>
    <property type="match status" value="1"/>
</dbReference>
<dbReference type="SUPFAM" id="SSF54966">
    <property type="entry name" value="RuBisCO, large subunit, small (N-terminal) domain"/>
    <property type="match status" value="1"/>
</dbReference>
<accession>A0ABV4BG81</accession>
<dbReference type="InterPro" id="IPR036376">
    <property type="entry name" value="RuBisCO_lsu_C_sf"/>
</dbReference>
<proteinExistence type="predicted"/>
<gene>
    <name evidence="2" type="ORF">ABC977_14130</name>
</gene>
<dbReference type="SFLD" id="SFLDG00301">
    <property type="entry name" value="RuBisCO-like_proteins"/>
    <property type="match status" value="1"/>
</dbReference>
<dbReference type="Gene3D" id="3.30.70.150">
    <property type="entry name" value="RuBisCO large subunit, N-terminal domain"/>
    <property type="match status" value="1"/>
</dbReference>
<dbReference type="PANTHER" id="PTHR42704">
    <property type="entry name" value="RIBULOSE BISPHOSPHATE CARBOXYLASE"/>
    <property type="match status" value="1"/>
</dbReference>
<dbReference type="PANTHER" id="PTHR42704:SF17">
    <property type="entry name" value="RIBULOSE BISPHOSPHATE CARBOXYLASE LARGE CHAIN"/>
    <property type="match status" value="1"/>
</dbReference>
<dbReference type="InterPro" id="IPR036422">
    <property type="entry name" value="RuBisCO_lsu_N_sf"/>
</dbReference>
<feature type="domain" description="Ribulose bisphosphate carboxylase large subunit C-terminal" evidence="1">
    <location>
        <begin position="119"/>
        <end position="342"/>
    </location>
</feature>
<dbReference type="Proteomes" id="UP001564408">
    <property type="component" value="Unassembled WGS sequence"/>
</dbReference>
<dbReference type="EMBL" id="JBDKXB010000023">
    <property type="protein sequence ID" value="MEY6433541.1"/>
    <property type="molecule type" value="Genomic_DNA"/>
</dbReference>
<evidence type="ECO:0000313" key="2">
    <source>
        <dbReference type="EMBL" id="MEY6433541.1"/>
    </source>
</evidence>
<evidence type="ECO:0000313" key="3">
    <source>
        <dbReference type="Proteomes" id="UP001564408"/>
    </source>
</evidence>
<keyword evidence="3" id="KW-1185">Reference proteome</keyword>
<dbReference type="Pfam" id="PF00016">
    <property type="entry name" value="RuBisCO_large"/>
    <property type="match status" value="1"/>
</dbReference>
<evidence type="ECO:0000259" key="1">
    <source>
        <dbReference type="Pfam" id="PF00016"/>
    </source>
</evidence>
<dbReference type="RefSeq" id="WP_369667928.1">
    <property type="nucleotide sequence ID" value="NZ_JBDKXB010000023.1"/>
</dbReference>
<dbReference type="InterPro" id="IPR033966">
    <property type="entry name" value="RuBisCO"/>
</dbReference>
<reference evidence="2 3" key="1">
    <citation type="submission" date="2024-05" db="EMBL/GenBank/DDBJ databases">
        <title>Genome Sequence and Characterization of the New Strain Purple Sulfur Bacterium of Genus Thioalkalicoccus.</title>
        <authorList>
            <person name="Bryantseva I.A."/>
            <person name="Kyndt J.A."/>
            <person name="Imhoff J.F."/>
        </authorList>
    </citation>
    <scope>NUCLEOTIDE SEQUENCE [LARGE SCALE GENOMIC DNA]</scope>
    <source>
        <strain evidence="2 3">Um2</strain>
    </source>
</reference>
<dbReference type="Gene3D" id="3.20.20.110">
    <property type="entry name" value="Ribulose bisphosphate carboxylase, large subunit, C-terminal domain"/>
    <property type="match status" value="1"/>
</dbReference>
<dbReference type="SUPFAM" id="SSF51649">
    <property type="entry name" value="RuBisCo, C-terminal domain"/>
    <property type="match status" value="1"/>
</dbReference>
<protein>
    <submittedName>
        <fullName evidence="2">RuBisCO large subunit C-terminal-like domain-containing protein</fullName>
    </submittedName>
</protein>
<comment type="caution">
    <text evidence="2">The sequence shown here is derived from an EMBL/GenBank/DDBJ whole genome shotgun (WGS) entry which is preliminary data.</text>
</comment>
<sequence>MTTDRMRVQYRVTGAGRAIAARAAALAVEQSIEMPVAAVRNARVRDEVVGRVEGILDEGGDVHRVTISLAVETTGGEAGQLLNMLFGNSSLHPDLRLVDFDLPDTAAAAFGGPRFGIGGWRAALGIGRRPLTCSALKPQGCEAAELAALAGQLASAGIDLIKDDHGLADQASAPFARRVAAVQRAVDDANRATGRGCLYAPALNGGSRRIQEQLGVLRDEGVGAVLVAPMIAGLGTLQELASEGRPILAHPALAGHGAIAAPLLLGKLFRLAGADAVIYPHSGGRFGFSADLCRSIADAARGPWCGLAPTLPVPAGGMHPDRVEELVAGYGPDLMLLIGGALLEADDVRRAARAFVTRVAALETDR</sequence>